<name>A0A0U1NL05_9RHOB</name>
<keyword evidence="3" id="KW-1185">Reference proteome</keyword>
<dbReference type="RefSeq" id="WP_048598746.1">
    <property type="nucleotide sequence ID" value="NZ_CBFHGK010000002.1"/>
</dbReference>
<dbReference type="Proteomes" id="UP000048949">
    <property type="component" value="Unassembled WGS sequence"/>
</dbReference>
<feature type="transmembrane region" description="Helical" evidence="1">
    <location>
        <begin position="52"/>
        <end position="70"/>
    </location>
</feature>
<proteinExistence type="predicted"/>
<reference evidence="2 3" key="1">
    <citation type="submission" date="2015-04" db="EMBL/GenBank/DDBJ databases">
        <authorList>
            <person name="Syromyatnikov M.Y."/>
            <person name="Popov V.N."/>
        </authorList>
    </citation>
    <scope>NUCLEOTIDE SEQUENCE [LARGE SCALE GENOMIC DNA]</scope>
    <source>
        <strain evidence="2 3">CECT 5292</strain>
    </source>
</reference>
<evidence type="ECO:0000313" key="3">
    <source>
        <dbReference type="Proteomes" id="UP000048949"/>
    </source>
</evidence>
<protein>
    <recommendedName>
        <fullName evidence="4">NfeD-like C-terminal domain-containing protein</fullName>
    </recommendedName>
</protein>
<keyword evidence="1" id="KW-0812">Transmembrane</keyword>
<accession>A0A0U1NL05</accession>
<evidence type="ECO:0000256" key="1">
    <source>
        <dbReference type="SAM" id="Phobius"/>
    </source>
</evidence>
<evidence type="ECO:0008006" key="4">
    <source>
        <dbReference type="Google" id="ProtNLM"/>
    </source>
</evidence>
<dbReference type="STRING" id="282199.GCA_001049735_01412"/>
<dbReference type="EMBL" id="CVQV01000005">
    <property type="protein sequence ID" value="CRK75368.1"/>
    <property type="molecule type" value="Genomic_DNA"/>
</dbReference>
<evidence type="ECO:0000313" key="2">
    <source>
        <dbReference type="EMBL" id="CRK75368.1"/>
    </source>
</evidence>
<gene>
    <name evidence="2" type="ORF">NIG5292_01413</name>
</gene>
<organism evidence="2 3">
    <name type="scientific">Nereida ignava</name>
    <dbReference type="NCBI Taxonomy" id="282199"/>
    <lineage>
        <taxon>Bacteria</taxon>
        <taxon>Pseudomonadati</taxon>
        <taxon>Pseudomonadota</taxon>
        <taxon>Alphaproteobacteria</taxon>
        <taxon>Rhodobacterales</taxon>
        <taxon>Roseobacteraceae</taxon>
        <taxon>Nereida</taxon>
    </lineage>
</organism>
<sequence>MDALANTWWAWAAFALVLAILEVLAPGFVLLGFAIGAALVSVLVLLNVGLSLIWLSLLFAVASLVAWLVLRSVFQLKTDQVRTFDEDINS</sequence>
<keyword evidence="1" id="KW-0472">Membrane</keyword>
<keyword evidence="1" id="KW-1133">Transmembrane helix</keyword>
<dbReference type="AlphaFoldDB" id="A0A0U1NL05"/>